<keyword evidence="4" id="KW-0732">Signal</keyword>
<dbReference type="CDD" id="cd23508">
    <property type="entry name" value="hydrophobin_II"/>
    <property type="match status" value="1"/>
</dbReference>
<dbReference type="AlphaFoldDB" id="A0A0F9ZHQ4"/>
<dbReference type="OMA" id="QANCASM"/>
<evidence type="ECO:0000256" key="2">
    <source>
        <dbReference type="ARBA" id="ARBA00009576"/>
    </source>
</evidence>
<dbReference type="OrthoDB" id="4500971at2759"/>
<evidence type="ECO:0000256" key="1">
    <source>
        <dbReference type="ARBA" id="ARBA00004196"/>
    </source>
</evidence>
<comment type="similarity">
    <text evidence="2">Belongs to the cerato-ulmin hydrophobin family.</text>
</comment>
<evidence type="ECO:0000256" key="3">
    <source>
        <dbReference type="ARBA" id="ARBA00023157"/>
    </source>
</evidence>
<dbReference type="Proteomes" id="UP000034112">
    <property type="component" value="Unassembled WGS sequence"/>
</dbReference>
<proteinExistence type="inferred from homology"/>
<dbReference type="Pfam" id="PF06766">
    <property type="entry name" value="Hydrophobin_2"/>
    <property type="match status" value="1"/>
</dbReference>
<keyword evidence="3" id="KW-1015">Disulfide bond</keyword>
<feature type="signal peptide" evidence="4">
    <location>
        <begin position="1"/>
        <end position="16"/>
    </location>
</feature>
<comment type="subcellular location">
    <subcellularLocation>
        <location evidence="1">Cell envelope</location>
    </subcellularLocation>
</comment>
<feature type="chain" id="PRO_5002530659" description="Hydrophobin" evidence="4">
    <location>
        <begin position="17"/>
        <end position="91"/>
    </location>
</feature>
<dbReference type="Gene3D" id="3.20.120.10">
    <property type="entry name" value="Hydrophobin"/>
    <property type="match status" value="1"/>
</dbReference>
<evidence type="ECO:0000313" key="6">
    <source>
        <dbReference type="Proteomes" id="UP000034112"/>
    </source>
</evidence>
<evidence type="ECO:0008006" key="7">
    <source>
        <dbReference type="Google" id="ProtNLM"/>
    </source>
</evidence>
<dbReference type="EMBL" id="JOKZ01000297">
    <property type="protein sequence ID" value="KKO99806.1"/>
    <property type="molecule type" value="Genomic_DNA"/>
</dbReference>
<dbReference type="SUPFAM" id="SSF101751">
    <property type="entry name" value="Hydrophobin II, HfbII"/>
    <property type="match status" value="1"/>
</dbReference>
<name>A0A0F9ZHQ4_TRIHA</name>
<evidence type="ECO:0000256" key="4">
    <source>
        <dbReference type="SAM" id="SignalP"/>
    </source>
</evidence>
<gene>
    <name evidence="5" type="ORF">THAR02_08082</name>
</gene>
<dbReference type="InterPro" id="IPR036686">
    <property type="entry name" value="Class_II_Hydrophobin_sf"/>
</dbReference>
<reference evidence="6" key="1">
    <citation type="journal article" date="2015" name="Genome Announc.">
        <title>Draft whole-genome sequence of the biocontrol agent Trichoderma harzianum T6776.</title>
        <authorList>
            <person name="Baroncelli R."/>
            <person name="Piaggeschi G."/>
            <person name="Fiorini L."/>
            <person name="Bertolini E."/>
            <person name="Zapparata A."/>
            <person name="Pe M.E."/>
            <person name="Sarrocco S."/>
            <person name="Vannacci G."/>
        </authorList>
    </citation>
    <scope>NUCLEOTIDE SEQUENCE [LARGE SCALE GENOMIC DNA]</scope>
    <source>
        <strain evidence="6">T6776</strain>
    </source>
</reference>
<accession>A0A0F9ZHQ4</accession>
<protein>
    <recommendedName>
        <fullName evidence="7">Hydrophobin</fullName>
    </recommendedName>
</protein>
<sequence length="91" mass="9393">MKFFAAAALFATSAMASVCPEGGLFTNPLCCSSILLEAVGIDCSTPTTPIITAGIFQANCASMGKSPACCVAPIVSITRFLQRLLVLKSEC</sequence>
<organism evidence="5 6">
    <name type="scientific">Trichoderma harzianum</name>
    <name type="common">Hypocrea lixii</name>
    <dbReference type="NCBI Taxonomy" id="5544"/>
    <lineage>
        <taxon>Eukaryota</taxon>
        <taxon>Fungi</taxon>
        <taxon>Dikarya</taxon>
        <taxon>Ascomycota</taxon>
        <taxon>Pezizomycotina</taxon>
        <taxon>Sordariomycetes</taxon>
        <taxon>Hypocreomycetidae</taxon>
        <taxon>Hypocreales</taxon>
        <taxon>Hypocreaceae</taxon>
        <taxon>Trichoderma</taxon>
    </lineage>
</organism>
<evidence type="ECO:0000313" key="5">
    <source>
        <dbReference type="EMBL" id="KKO99806.1"/>
    </source>
</evidence>
<dbReference type="GO" id="GO:0005576">
    <property type="term" value="C:extracellular region"/>
    <property type="evidence" value="ECO:0007669"/>
    <property type="project" value="InterPro"/>
</dbReference>
<comment type="caution">
    <text evidence="5">The sequence shown here is derived from an EMBL/GenBank/DDBJ whole genome shotgun (WGS) entry which is preliminary data.</text>
</comment>
<dbReference type="InterPro" id="IPR010636">
    <property type="entry name" value="Class_II_hydrophobin"/>
</dbReference>